<organism evidence="1 2">
    <name type="scientific">Paenibacillus dendritiformis C454</name>
    <dbReference type="NCBI Taxonomy" id="1131935"/>
    <lineage>
        <taxon>Bacteria</taxon>
        <taxon>Bacillati</taxon>
        <taxon>Bacillota</taxon>
        <taxon>Bacilli</taxon>
        <taxon>Bacillales</taxon>
        <taxon>Paenibacillaceae</taxon>
        <taxon>Paenibacillus</taxon>
    </lineage>
</organism>
<proteinExistence type="predicted"/>
<dbReference type="STRING" id="1131935.PDENDC454_14422"/>
<comment type="caution">
    <text evidence="1">The sequence shown here is derived from an EMBL/GenBank/DDBJ whole genome shotgun (WGS) entry which is preliminary data.</text>
</comment>
<keyword evidence="2" id="KW-1185">Reference proteome</keyword>
<dbReference type="PATRIC" id="fig|1131935.3.peg.2995"/>
<gene>
    <name evidence="1" type="ORF">PDENDC454_14422</name>
</gene>
<name>H3SH77_9BACL</name>
<dbReference type="Proteomes" id="UP000003900">
    <property type="component" value="Unassembled WGS sequence"/>
</dbReference>
<dbReference type="SUPFAM" id="SSF53807">
    <property type="entry name" value="Helical backbone' metal receptor"/>
    <property type="match status" value="1"/>
</dbReference>
<evidence type="ECO:0000313" key="1">
    <source>
        <dbReference type="EMBL" id="EHQ61611.1"/>
    </source>
</evidence>
<dbReference type="EMBL" id="AHKH01000034">
    <property type="protein sequence ID" value="EHQ61611.1"/>
    <property type="molecule type" value="Genomic_DNA"/>
</dbReference>
<accession>H3SH77</accession>
<reference evidence="1 2" key="1">
    <citation type="journal article" date="2012" name="J. Bacteriol.">
        <title>Genome Sequence of the Pattern-Forming Social Bacterium Paenibacillus dendritiformis C454 Chiral Morphotype.</title>
        <authorList>
            <person name="Sirota-Madi A."/>
            <person name="Olender T."/>
            <person name="Helman Y."/>
            <person name="Brainis I."/>
            <person name="Finkelshtein A."/>
            <person name="Roth D."/>
            <person name="Hagai E."/>
            <person name="Leshkowitz D."/>
            <person name="Brodsky L."/>
            <person name="Galatenko V."/>
            <person name="Nikolaev V."/>
            <person name="Gutnick D.L."/>
            <person name="Lancet D."/>
            <person name="Ben-Jacob E."/>
        </authorList>
    </citation>
    <scope>NUCLEOTIDE SEQUENCE [LARGE SCALE GENOMIC DNA]</scope>
    <source>
        <strain evidence="1 2">C454</strain>
    </source>
</reference>
<dbReference type="AlphaFoldDB" id="H3SH77"/>
<protein>
    <submittedName>
        <fullName evidence="1">Uncharacterized protein</fullName>
    </submittedName>
</protein>
<evidence type="ECO:0000313" key="2">
    <source>
        <dbReference type="Proteomes" id="UP000003900"/>
    </source>
</evidence>
<sequence length="128" mass="14211">MAEIFGKQQEMDAWLKEYDKRAADMKFNDIKLPQAPGTPAPDGWGGKVTSLEGVSTLNPDYLILMSESESESNVLEGSSIWEGGRGEERSNLPDDNEAFTAWGKLSVMEQLAHEILQKINVSKGLDFF</sequence>